<name>A0A516Q5T1_9ACTN</name>
<reference evidence="3 4" key="1">
    <citation type="submission" date="2019-07" db="EMBL/GenBank/DDBJ databases">
        <title>Microlunatus dokdonensis sp. nov. isolated from the rhizospheric soil of the wild plant Elymus tsukushiensis.</title>
        <authorList>
            <person name="Ghim S.-Y."/>
            <person name="Hwang Y.-J."/>
            <person name="Son J.-S."/>
            <person name="Shin J.-H."/>
        </authorList>
    </citation>
    <scope>NUCLEOTIDE SEQUENCE [LARGE SCALE GENOMIC DNA]</scope>
    <source>
        <strain evidence="3 4">KUDC0627</strain>
    </source>
</reference>
<dbReference type="Proteomes" id="UP000319263">
    <property type="component" value="Chromosome"/>
</dbReference>
<keyword evidence="2" id="KW-1133">Transmembrane helix</keyword>
<dbReference type="OrthoDB" id="3732773at2"/>
<keyword evidence="2" id="KW-0472">Membrane</keyword>
<gene>
    <name evidence="3" type="ORF">FOE78_14605</name>
</gene>
<proteinExistence type="predicted"/>
<accession>A0A516Q5T1</accession>
<evidence type="ECO:0000256" key="2">
    <source>
        <dbReference type="SAM" id="Phobius"/>
    </source>
</evidence>
<protein>
    <submittedName>
        <fullName evidence="3">Uncharacterized protein</fullName>
    </submittedName>
</protein>
<dbReference type="EMBL" id="CP041692">
    <property type="protein sequence ID" value="QDP98810.1"/>
    <property type="molecule type" value="Genomic_DNA"/>
</dbReference>
<evidence type="ECO:0000313" key="4">
    <source>
        <dbReference type="Proteomes" id="UP000319263"/>
    </source>
</evidence>
<feature type="region of interest" description="Disordered" evidence="1">
    <location>
        <begin position="26"/>
        <end position="45"/>
    </location>
</feature>
<sequence length="93" mass="10698">MGFDQPKKPGPWKRFKNRTFSNLNLNGRTPPRVQPQIGEWGPEKVPTTKQKKRMRIYVGIALPVVMLAIFLLGWYVYYMMTGCYGFGLGCPTQ</sequence>
<feature type="transmembrane region" description="Helical" evidence="2">
    <location>
        <begin position="56"/>
        <end position="77"/>
    </location>
</feature>
<evidence type="ECO:0000313" key="3">
    <source>
        <dbReference type="EMBL" id="QDP98810.1"/>
    </source>
</evidence>
<organism evidence="3 4">
    <name type="scientific">Microlunatus elymi</name>
    <dbReference type="NCBI Taxonomy" id="2596828"/>
    <lineage>
        <taxon>Bacteria</taxon>
        <taxon>Bacillati</taxon>
        <taxon>Actinomycetota</taxon>
        <taxon>Actinomycetes</taxon>
        <taxon>Propionibacteriales</taxon>
        <taxon>Propionibacteriaceae</taxon>
        <taxon>Microlunatus</taxon>
    </lineage>
</organism>
<keyword evidence="4" id="KW-1185">Reference proteome</keyword>
<dbReference type="KEGG" id="mik:FOE78_14605"/>
<evidence type="ECO:0000256" key="1">
    <source>
        <dbReference type="SAM" id="MobiDB-lite"/>
    </source>
</evidence>
<dbReference type="AlphaFoldDB" id="A0A516Q5T1"/>
<keyword evidence="2" id="KW-0812">Transmembrane</keyword>